<dbReference type="InterPro" id="IPR001156">
    <property type="entry name" value="Transferrin-like_dom"/>
</dbReference>
<dbReference type="AlphaFoldDB" id="A0ABD0RQY2"/>
<sequence length="58" mass="6477">WAKDLKSDDFELICPQLADKTVKHTEFGTCNLARVPAHAVITREDARADVVNVLKQAQ</sequence>
<protein>
    <recommendedName>
        <fullName evidence="1">Transferrin-like domain-containing protein</fullName>
    </recommendedName>
</protein>
<gene>
    <name evidence="2" type="ORF">M9458_003558</name>
</gene>
<accession>A0ABD0RQY2</accession>
<proteinExistence type="predicted"/>
<dbReference type="SUPFAM" id="SSF53850">
    <property type="entry name" value="Periplasmic binding protein-like II"/>
    <property type="match status" value="1"/>
</dbReference>
<dbReference type="Proteomes" id="UP001529510">
    <property type="component" value="Unassembled WGS sequence"/>
</dbReference>
<feature type="non-terminal residue" evidence="2">
    <location>
        <position position="58"/>
    </location>
</feature>
<evidence type="ECO:0000259" key="1">
    <source>
        <dbReference type="PROSITE" id="PS51408"/>
    </source>
</evidence>
<evidence type="ECO:0000313" key="3">
    <source>
        <dbReference type="Proteomes" id="UP001529510"/>
    </source>
</evidence>
<organism evidence="2 3">
    <name type="scientific">Cirrhinus mrigala</name>
    <name type="common">Mrigala</name>
    <dbReference type="NCBI Taxonomy" id="683832"/>
    <lineage>
        <taxon>Eukaryota</taxon>
        <taxon>Metazoa</taxon>
        <taxon>Chordata</taxon>
        <taxon>Craniata</taxon>
        <taxon>Vertebrata</taxon>
        <taxon>Euteleostomi</taxon>
        <taxon>Actinopterygii</taxon>
        <taxon>Neopterygii</taxon>
        <taxon>Teleostei</taxon>
        <taxon>Ostariophysi</taxon>
        <taxon>Cypriniformes</taxon>
        <taxon>Cyprinidae</taxon>
        <taxon>Labeoninae</taxon>
        <taxon>Labeonini</taxon>
        <taxon>Cirrhinus</taxon>
    </lineage>
</organism>
<evidence type="ECO:0000313" key="2">
    <source>
        <dbReference type="EMBL" id="KAL0200371.1"/>
    </source>
</evidence>
<comment type="caution">
    <text evidence="2">The sequence shown here is derived from an EMBL/GenBank/DDBJ whole genome shotgun (WGS) entry which is preliminary data.</text>
</comment>
<dbReference type="Pfam" id="PF00405">
    <property type="entry name" value="Transferrin"/>
    <property type="match status" value="1"/>
</dbReference>
<feature type="domain" description="Transferrin-like" evidence="1">
    <location>
        <begin position="1"/>
        <end position="58"/>
    </location>
</feature>
<keyword evidence="3" id="KW-1185">Reference proteome</keyword>
<reference evidence="2 3" key="1">
    <citation type="submission" date="2024-05" db="EMBL/GenBank/DDBJ databases">
        <title>Genome sequencing and assembly of Indian major carp, Cirrhinus mrigala (Hamilton, 1822).</title>
        <authorList>
            <person name="Mohindra V."/>
            <person name="Chowdhury L.M."/>
            <person name="Lal K."/>
            <person name="Jena J.K."/>
        </authorList>
    </citation>
    <scope>NUCLEOTIDE SEQUENCE [LARGE SCALE GENOMIC DNA]</scope>
    <source>
        <strain evidence="2">CM1030</strain>
        <tissue evidence="2">Blood</tissue>
    </source>
</reference>
<dbReference type="EMBL" id="JAMKFB020000002">
    <property type="protein sequence ID" value="KAL0200371.1"/>
    <property type="molecule type" value="Genomic_DNA"/>
</dbReference>
<feature type="non-terminal residue" evidence="2">
    <location>
        <position position="1"/>
    </location>
</feature>
<dbReference type="Gene3D" id="3.40.190.10">
    <property type="entry name" value="Periplasmic binding protein-like II"/>
    <property type="match status" value="1"/>
</dbReference>
<dbReference type="PROSITE" id="PS51408">
    <property type="entry name" value="TRANSFERRIN_LIKE_4"/>
    <property type="match status" value="1"/>
</dbReference>
<name>A0ABD0RQY2_CIRMR</name>